<feature type="transmembrane region" description="Helical" evidence="1">
    <location>
        <begin position="72"/>
        <end position="90"/>
    </location>
</feature>
<evidence type="ECO:0000313" key="2">
    <source>
        <dbReference type="EMBL" id="KMO25763.1"/>
    </source>
</evidence>
<keyword evidence="1" id="KW-0812">Transmembrane</keyword>
<proteinExistence type="predicted"/>
<evidence type="ECO:0008006" key="4">
    <source>
        <dbReference type="Google" id="ProtNLM"/>
    </source>
</evidence>
<keyword evidence="1" id="KW-0472">Membrane</keyword>
<organism evidence="2 3">
    <name type="scientific">Methylobacterium indicum</name>
    <dbReference type="NCBI Taxonomy" id="1775910"/>
    <lineage>
        <taxon>Bacteria</taxon>
        <taxon>Pseudomonadati</taxon>
        <taxon>Pseudomonadota</taxon>
        <taxon>Alphaproteobacteria</taxon>
        <taxon>Hyphomicrobiales</taxon>
        <taxon>Methylobacteriaceae</taxon>
        <taxon>Methylobacterium</taxon>
    </lineage>
</organism>
<evidence type="ECO:0000313" key="3">
    <source>
        <dbReference type="Proteomes" id="UP000036471"/>
    </source>
</evidence>
<sequence length="216" mass="23942">MLQDTETVRVPGLPSFGRTYAIPPIPVDLPLDVHTRPVLQYLCGLVMLAMGLLCMAMVAMMLWLVATHPSEWVSWVVVVGCLPAGLLLGVQGPPQGWTCLRDAFQAEPVLIIRSRNIEDRRAGATIPWATVSRVRVVYTPNFLAHLHLTLRAPIRVRHNPFRAGTTIDAWHRRPDTLCIPIVMLDRDSYVLAQVVTVLARRHGAEVTAKGGPLPRT</sequence>
<reference evidence="2 3" key="1">
    <citation type="submission" date="2014-11" db="EMBL/GenBank/DDBJ databases">
        <title>Comparative genomics of Methylobacterium species.</title>
        <authorList>
            <person name="Chaudhry V."/>
            <person name="Patil P.B."/>
        </authorList>
    </citation>
    <scope>NUCLEOTIDE SEQUENCE [LARGE SCALE GENOMIC DNA]</scope>
    <source>
        <strain evidence="2 3">SE3.6</strain>
    </source>
</reference>
<dbReference type="RefSeq" id="WP_048430259.1">
    <property type="nucleotide sequence ID" value="NZ_JTHF01000232.1"/>
</dbReference>
<name>A0ABR5HGU5_9HYPH</name>
<dbReference type="Proteomes" id="UP000036471">
    <property type="component" value="Unassembled WGS sequence"/>
</dbReference>
<comment type="caution">
    <text evidence="2">The sequence shown here is derived from an EMBL/GenBank/DDBJ whole genome shotgun (WGS) entry which is preliminary data.</text>
</comment>
<keyword evidence="1" id="KW-1133">Transmembrane helix</keyword>
<evidence type="ECO:0000256" key="1">
    <source>
        <dbReference type="SAM" id="Phobius"/>
    </source>
</evidence>
<protein>
    <recommendedName>
        <fullName evidence="4">DUF304 domain-containing protein</fullName>
    </recommendedName>
</protein>
<accession>A0ABR5HGU5</accession>
<dbReference type="EMBL" id="JTHG01000042">
    <property type="protein sequence ID" value="KMO25763.1"/>
    <property type="molecule type" value="Genomic_DNA"/>
</dbReference>
<feature type="transmembrane region" description="Helical" evidence="1">
    <location>
        <begin position="41"/>
        <end position="66"/>
    </location>
</feature>
<keyword evidence="3" id="KW-1185">Reference proteome</keyword>
<gene>
    <name evidence="2" type="ORF">QR79_06150</name>
</gene>